<feature type="domain" description="Glutaredoxin" evidence="6">
    <location>
        <begin position="95"/>
        <end position="163"/>
    </location>
</feature>
<evidence type="ECO:0000256" key="2">
    <source>
        <dbReference type="ARBA" id="ARBA00022448"/>
    </source>
</evidence>
<dbReference type="PANTHER" id="PTHR45694">
    <property type="entry name" value="GLUTAREDOXIN 2"/>
    <property type="match status" value="1"/>
</dbReference>
<comment type="caution">
    <text evidence="7">The sequence shown here is derived from an EMBL/GenBank/DDBJ whole genome shotgun (WGS) entry which is preliminary data.</text>
</comment>
<dbReference type="NCBIfam" id="TIGR02180">
    <property type="entry name" value="GRX_euk"/>
    <property type="match status" value="1"/>
</dbReference>
<protein>
    <submittedName>
        <fullName evidence="7">Glutaredoxin-1</fullName>
    </submittedName>
</protein>
<dbReference type="InterPro" id="IPR036249">
    <property type="entry name" value="Thioredoxin-like_sf"/>
</dbReference>
<dbReference type="InterPro" id="IPR002109">
    <property type="entry name" value="Glutaredoxin"/>
</dbReference>
<name>A0ABR4QHZ6_9CEST</name>
<evidence type="ECO:0000313" key="7">
    <source>
        <dbReference type="EMBL" id="KAL5109168.1"/>
    </source>
</evidence>
<dbReference type="Pfam" id="PF00462">
    <property type="entry name" value="Glutaredoxin"/>
    <property type="match status" value="1"/>
</dbReference>
<reference evidence="7 8" key="1">
    <citation type="journal article" date="2022" name="Front. Cell. Infect. Microbiol.">
        <title>The Genomes of Two Strains of Taenia crassiceps the Animal Model for the Study of Human Cysticercosis.</title>
        <authorList>
            <person name="Bobes R.J."/>
            <person name="Estrada K."/>
            <person name="Rios-Valencia D.G."/>
            <person name="Calderon-Gallegos A."/>
            <person name="de la Torre P."/>
            <person name="Carrero J.C."/>
            <person name="Sanchez-Flores A."/>
            <person name="Laclette J.P."/>
        </authorList>
    </citation>
    <scope>NUCLEOTIDE SEQUENCE [LARGE SCALE GENOMIC DNA]</scope>
    <source>
        <strain evidence="7">WFUcys</strain>
    </source>
</reference>
<dbReference type="PANTHER" id="PTHR45694:SF18">
    <property type="entry name" value="GLUTAREDOXIN-1-RELATED"/>
    <property type="match status" value="1"/>
</dbReference>
<dbReference type="InterPro" id="IPR011899">
    <property type="entry name" value="Glutaredoxin_euk/vir"/>
</dbReference>
<organism evidence="7 8">
    <name type="scientific">Taenia crassiceps</name>
    <dbReference type="NCBI Taxonomy" id="6207"/>
    <lineage>
        <taxon>Eukaryota</taxon>
        <taxon>Metazoa</taxon>
        <taxon>Spiralia</taxon>
        <taxon>Lophotrochozoa</taxon>
        <taxon>Platyhelminthes</taxon>
        <taxon>Cestoda</taxon>
        <taxon>Eucestoda</taxon>
        <taxon>Cyclophyllidea</taxon>
        <taxon>Taeniidae</taxon>
        <taxon>Taenia</taxon>
    </lineage>
</organism>
<comment type="function">
    <text evidence="1">Has a glutathione-disulfide oxidoreductase activity in the presence of NADPH and glutathione reductase. Reduces low molecular weight disulfides and proteins.</text>
</comment>
<evidence type="ECO:0000259" key="6">
    <source>
        <dbReference type="Pfam" id="PF00462"/>
    </source>
</evidence>
<dbReference type="Proteomes" id="UP001651158">
    <property type="component" value="Unassembled WGS sequence"/>
</dbReference>
<proteinExistence type="predicted"/>
<keyword evidence="8" id="KW-1185">Reference proteome</keyword>
<sequence length="184" mass="21023">MNKDRPPPSPLPPLPILPPPLPVLPSLTPPPALPTLLNLVFSWLEVPPLVSISPAVEEKKLNFRFAVSGCASHTALWKDLCLCEYIADRINYKRIVLFTKYYCPYCKRTEKLFRKQLGRNLFKYNCDVIDVTNTAHEEEIMDELERMTGARTVPRVFINGKCIGGCDDTIEAYKSGRLWRMIFP</sequence>
<dbReference type="InterPro" id="IPR014025">
    <property type="entry name" value="Glutaredoxin_subgr"/>
</dbReference>
<dbReference type="InterPro" id="IPR017937">
    <property type="entry name" value="Thioredoxin_CS"/>
</dbReference>
<keyword evidence="4" id="KW-1015">Disulfide bond</keyword>
<dbReference type="Gene3D" id="3.40.30.10">
    <property type="entry name" value="Glutaredoxin"/>
    <property type="match status" value="1"/>
</dbReference>
<evidence type="ECO:0000313" key="8">
    <source>
        <dbReference type="Proteomes" id="UP001651158"/>
    </source>
</evidence>
<evidence type="ECO:0000256" key="4">
    <source>
        <dbReference type="ARBA" id="ARBA00023157"/>
    </source>
</evidence>
<accession>A0ABR4QHZ6</accession>
<evidence type="ECO:0000256" key="1">
    <source>
        <dbReference type="ARBA" id="ARBA00002549"/>
    </source>
</evidence>
<keyword evidence="3" id="KW-0249">Electron transport</keyword>
<dbReference type="EMBL" id="JAKROA010000003">
    <property type="protein sequence ID" value="KAL5109168.1"/>
    <property type="molecule type" value="Genomic_DNA"/>
</dbReference>
<dbReference type="PROSITE" id="PS00195">
    <property type="entry name" value="GLUTAREDOXIN_1"/>
    <property type="match status" value="1"/>
</dbReference>
<dbReference type="SUPFAM" id="SSF52833">
    <property type="entry name" value="Thioredoxin-like"/>
    <property type="match status" value="1"/>
</dbReference>
<dbReference type="CDD" id="cd03419">
    <property type="entry name" value="GRX_GRXh_1_2_like"/>
    <property type="match status" value="1"/>
</dbReference>
<dbReference type="InterPro" id="IPR011767">
    <property type="entry name" value="GLR_AS"/>
</dbReference>
<keyword evidence="2" id="KW-0813">Transport</keyword>
<evidence type="ECO:0000256" key="3">
    <source>
        <dbReference type="ARBA" id="ARBA00022982"/>
    </source>
</evidence>
<dbReference type="PROSITE" id="PS51354">
    <property type="entry name" value="GLUTAREDOXIN_2"/>
    <property type="match status" value="1"/>
</dbReference>
<dbReference type="PROSITE" id="PS00194">
    <property type="entry name" value="THIOREDOXIN_1"/>
    <property type="match status" value="1"/>
</dbReference>
<keyword evidence="5" id="KW-0676">Redox-active center</keyword>
<dbReference type="PRINTS" id="PR00160">
    <property type="entry name" value="GLUTAREDOXIN"/>
</dbReference>
<evidence type="ECO:0000256" key="5">
    <source>
        <dbReference type="ARBA" id="ARBA00023284"/>
    </source>
</evidence>
<gene>
    <name evidence="7" type="ORF">TcWFU_007137</name>
</gene>